<proteinExistence type="predicted"/>
<name>A0A6B0U850_IXORI</name>
<organism evidence="2">
    <name type="scientific">Ixodes ricinus</name>
    <name type="common">Common tick</name>
    <name type="synonym">Acarus ricinus</name>
    <dbReference type="NCBI Taxonomy" id="34613"/>
    <lineage>
        <taxon>Eukaryota</taxon>
        <taxon>Metazoa</taxon>
        <taxon>Ecdysozoa</taxon>
        <taxon>Arthropoda</taxon>
        <taxon>Chelicerata</taxon>
        <taxon>Arachnida</taxon>
        <taxon>Acari</taxon>
        <taxon>Parasitiformes</taxon>
        <taxon>Ixodida</taxon>
        <taxon>Ixodoidea</taxon>
        <taxon>Ixodidae</taxon>
        <taxon>Ixodinae</taxon>
        <taxon>Ixodes</taxon>
    </lineage>
</organism>
<evidence type="ECO:0000313" key="2">
    <source>
        <dbReference type="EMBL" id="MXU84840.1"/>
    </source>
</evidence>
<keyword evidence="1" id="KW-0732">Signal</keyword>
<accession>A0A6B0U850</accession>
<sequence>MLILRTTLVFAAVFCTSFAHLDNEIHVPSTTTASPPQCIPYLTCDPQALEDPCGEGCRCLDYDNITMCIPTCTDQIKTNCSQV</sequence>
<feature type="chain" id="PRO_5025639676" evidence="1">
    <location>
        <begin position="20"/>
        <end position="83"/>
    </location>
</feature>
<evidence type="ECO:0000256" key="1">
    <source>
        <dbReference type="SAM" id="SignalP"/>
    </source>
</evidence>
<reference evidence="2" key="1">
    <citation type="submission" date="2019-12" db="EMBL/GenBank/DDBJ databases">
        <title>An insight into the sialome of adult female Ixodes ricinus ticks feeding for 6 days.</title>
        <authorList>
            <person name="Perner J."/>
            <person name="Ribeiro J.M.C."/>
        </authorList>
    </citation>
    <scope>NUCLEOTIDE SEQUENCE</scope>
    <source>
        <strain evidence="2">Semi-engorged</strain>
        <tissue evidence="2">Salivary glands</tissue>
    </source>
</reference>
<dbReference type="AlphaFoldDB" id="A0A6B0U850"/>
<protein>
    <submittedName>
        <fullName evidence="2">Putative secreted protein</fullName>
    </submittedName>
</protein>
<feature type="signal peptide" evidence="1">
    <location>
        <begin position="1"/>
        <end position="19"/>
    </location>
</feature>
<dbReference type="EMBL" id="GIFC01002757">
    <property type="protein sequence ID" value="MXU84840.1"/>
    <property type="molecule type" value="Transcribed_RNA"/>
</dbReference>